<evidence type="ECO:0000313" key="1">
    <source>
        <dbReference type="EMBL" id="CDW30129.1"/>
    </source>
</evidence>
<name>A0A0K2TVV6_LEPSM</name>
<organism evidence="1">
    <name type="scientific">Lepeophtheirus salmonis</name>
    <name type="common">Salmon louse</name>
    <name type="synonym">Caligus salmonis</name>
    <dbReference type="NCBI Taxonomy" id="72036"/>
    <lineage>
        <taxon>Eukaryota</taxon>
        <taxon>Metazoa</taxon>
        <taxon>Ecdysozoa</taxon>
        <taxon>Arthropoda</taxon>
        <taxon>Crustacea</taxon>
        <taxon>Multicrustacea</taxon>
        <taxon>Hexanauplia</taxon>
        <taxon>Copepoda</taxon>
        <taxon>Siphonostomatoida</taxon>
        <taxon>Caligidae</taxon>
        <taxon>Lepeophtheirus</taxon>
    </lineage>
</organism>
<accession>A0A0K2TVV6</accession>
<dbReference type="AlphaFoldDB" id="A0A0K2TVV6"/>
<protein>
    <submittedName>
        <fullName evidence="1">Uncharacterized protein</fullName>
    </submittedName>
</protein>
<sequence length="49" mass="5788">MLIFVFSRKPLARGELLARAEVFRPIFVTLELKQNQFRKKKEIISLVVN</sequence>
<proteinExistence type="predicted"/>
<dbReference type="EMBL" id="HACA01012768">
    <property type="protein sequence ID" value="CDW30129.1"/>
    <property type="molecule type" value="Transcribed_RNA"/>
</dbReference>
<reference evidence="1" key="1">
    <citation type="submission" date="2014-05" db="EMBL/GenBank/DDBJ databases">
        <authorList>
            <person name="Chronopoulou M."/>
        </authorList>
    </citation>
    <scope>NUCLEOTIDE SEQUENCE</scope>
    <source>
        <tissue evidence="1">Whole organism</tissue>
    </source>
</reference>